<dbReference type="Gene3D" id="1.20.1740.10">
    <property type="entry name" value="Amino acid/polyamine transporter I"/>
    <property type="match status" value="1"/>
</dbReference>
<dbReference type="FunFam" id="1.20.1740.10:FF:000001">
    <property type="entry name" value="Amino acid permease"/>
    <property type="match status" value="1"/>
</dbReference>
<keyword evidence="6 8" id="KW-1133">Transmembrane helix</keyword>
<evidence type="ECO:0000256" key="5">
    <source>
        <dbReference type="ARBA" id="ARBA00022970"/>
    </source>
</evidence>
<evidence type="ECO:0000256" key="3">
    <source>
        <dbReference type="ARBA" id="ARBA00022448"/>
    </source>
</evidence>
<feature type="transmembrane region" description="Helical" evidence="8">
    <location>
        <begin position="434"/>
        <end position="452"/>
    </location>
</feature>
<dbReference type="PANTHER" id="PTHR43495">
    <property type="entry name" value="GABA PERMEASE"/>
    <property type="match status" value="1"/>
</dbReference>
<organism evidence="10 11">
    <name type="scientific">Amycolatopsis taiwanensis</name>
    <dbReference type="NCBI Taxonomy" id="342230"/>
    <lineage>
        <taxon>Bacteria</taxon>
        <taxon>Bacillati</taxon>
        <taxon>Actinomycetota</taxon>
        <taxon>Actinomycetes</taxon>
        <taxon>Pseudonocardiales</taxon>
        <taxon>Pseudonocardiaceae</taxon>
        <taxon>Amycolatopsis</taxon>
    </lineage>
</organism>
<reference evidence="10" key="1">
    <citation type="submission" date="2023-03" db="EMBL/GenBank/DDBJ databases">
        <title>Amycolatopsis taiwanensis NBRC 103393.</title>
        <authorList>
            <person name="Ichikawa N."/>
            <person name="Sato H."/>
            <person name="Tonouchi N."/>
        </authorList>
    </citation>
    <scope>NUCLEOTIDE SEQUENCE</scope>
    <source>
        <strain evidence="10">NBRC 103393</strain>
    </source>
</reference>
<feature type="transmembrane region" description="Helical" evidence="8">
    <location>
        <begin position="50"/>
        <end position="69"/>
    </location>
</feature>
<name>A0A9W6VC80_9PSEU</name>
<dbReference type="EMBL" id="BSTI01000005">
    <property type="protein sequence ID" value="GLY65843.1"/>
    <property type="molecule type" value="Genomic_DNA"/>
</dbReference>
<evidence type="ECO:0000259" key="9">
    <source>
        <dbReference type="Pfam" id="PF00324"/>
    </source>
</evidence>
<sequence>MPANVSAGGRASLRNALSTRQLTMIGLGGVIGAGLFVGSGKVIASTGPGIVFVYAATGVVIVLVMQMLAELAVANPNTGSFSAYASKELGSWAGLSVGWLYAYHWCVVIAFEAISGAAIANHLVPGIPTWLWALVFMSALTAVNLVGVASFGRFEYWFALIKVVAIIAFIAIGVVAILGLLPHVSSPGLHNLTGNGGLLPKGAYPMLTAALTVFFSYFGTELVTVAAGEAKDPVTAVRRSMRSVSWRILVFYIGSILIVVTLLPWNAAQVTQSPYAAVLGFLGLPGAETVMNLIVLTAVLSCLNSGLYSSSRMLFSMAQRGEAPRLFGTTRGTSQVPMRAVLAAAAGGFFTVVANYFLPTDVVFSFLLNSSGGIAVVVYLCITATQIVSRRRREREGTVNQTVRMWLFPYLSVLVLVALVVVIGGMAFTASSRVSLLLTLTVTVVAIAAGLVKQRRAGAREMPVQPSLELEAE</sequence>
<evidence type="ECO:0000256" key="4">
    <source>
        <dbReference type="ARBA" id="ARBA00022692"/>
    </source>
</evidence>
<gene>
    <name evidence="10" type="primary">gabP</name>
    <name evidence="10" type="ORF">Atai01_24620</name>
</gene>
<feature type="domain" description="Amino acid permease/ SLC12A" evidence="9">
    <location>
        <begin position="22"/>
        <end position="455"/>
    </location>
</feature>
<protein>
    <submittedName>
        <fullName evidence="10">GABA permease</fullName>
    </submittedName>
</protein>
<dbReference type="AlphaFoldDB" id="A0A9W6VC80"/>
<evidence type="ECO:0000313" key="11">
    <source>
        <dbReference type="Proteomes" id="UP001165136"/>
    </source>
</evidence>
<feature type="transmembrane region" description="Helical" evidence="8">
    <location>
        <begin position="406"/>
        <end position="428"/>
    </location>
</feature>
<comment type="subcellular location">
    <subcellularLocation>
        <location evidence="1">Membrane</location>
        <topology evidence="1">Multi-pass membrane protein</topology>
    </subcellularLocation>
</comment>
<evidence type="ECO:0000256" key="7">
    <source>
        <dbReference type="ARBA" id="ARBA00023136"/>
    </source>
</evidence>
<dbReference type="Pfam" id="PF00324">
    <property type="entry name" value="AA_permease"/>
    <property type="match status" value="1"/>
</dbReference>
<feature type="transmembrane region" description="Helical" evidence="8">
    <location>
        <begin position="290"/>
        <end position="315"/>
    </location>
</feature>
<keyword evidence="5" id="KW-0029">Amino-acid transport</keyword>
<evidence type="ECO:0000256" key="8">
    <source>
        <dbReference type="SAM" id="Phobius"/>
    </source>
</evidence>
<dbReference type="InterPro" id="IPR004841">
    <property type="entry name" value="AA-permease/SLC12A_dom"/>
</dbReference>
<keyword evidence="3" id="KW-0813">Transport</keyword>
<feature type="transmembrane region" description="Helical" evidence="8">
    <location>
        <begin position="163"/>
        <end position="184"/>
    </location>
</feature>
<feature type="transmembrane region" description="Helical" evidence="8">
    <location>
        <begin position="364"/>
        <end position="385"/>
    </location>
</feature>
<dbReference type="Proteomes" id="UP001165136">
    <property type="component" value="Unassembled WGS sequence"/>
</dbReference>
<keyword evidence="4 8" id="KW-0812">Transmembrane</keyword>
<dbReference type="PIRSF" id="PIRSF006060">
    <property type="entry name" value="AA_transporter"/>
    <property type="match status" value="1"/>
</dbReference>
<accession>A0A9W6VC80</accession>
<dbReference type="InterPro" id="IPR004840">
    <property type="entry name" value="Amino_acid_permease_CS"/>
</dbReference>
<proteinExistence type="inferred from homology"/>
<feature type="transmembrane region" description="Helical" evidence="8">
    <location>
        <begin position="22"/>
        <end position="44"/>
    </location>
</feature>
<feature type="transmembrane region" description="Helical" evidence="8">
    <location>
        <begin position="249"/>
        <end position="270"/>
    </location>
</feature>
<comment type="caution">
    <text evidence="10">The sequence shown here is derived from an EMBL/GenBank/DDBJ whole genome shotgun (WGS) entry which is preliminary data.</text>
</comment>
<feature type="transmembrane region" description="Helical" evidence="8">
    <location>
        <begin position="204"/>
        <end position="228"/>
    </location>
</feature>
<evidence type="ECO:0000256" key="2">
    <source>
        <dbReference type="ARBA" id="ARBA00008583"/>
    </source>
</evidence>
<dbReference type="GO" id="GO:0055085">
    <property type="term" value="P:transmembrane transport"/>
    <property type="evidence" value="ECO:0007669"/>
    <property type="project" value="InterPro"/>
</dbReference>
<keyword evidence="11" id="KW-1185">Reference proteome</keyword>
<dbReference type="GO" id="GO:0006865">
    <property type="term" value="P:amino acid transport"/>
    <property type="evidence" value="ECO:0007669"/>
    <property type="project" value="UniProtKB-KW"/>
</dbReference>
<feature type="transmembrane region" description="Helical" evidence="8">
    <location>
        <begin position="336"/>
        <end position="358"/>
    </location>
</feature>
<dbReference type="GO" id="GO:0016020">
    <property type="term" value="C:membrane"/>
    <property type="evidence" value="ECO:0007669"/>
    <property type="project" value="UniProtKB-SubCell"/>
</dbReference>
<dbReference type="PROSITE" id="PS00218">
    <property type="entry name" value="AMINO_ACID_PERMEASE_1"/>
    <property type="match status" value="1"/>
</dbReference>
<evidence type="ECO:0000256" key="1">
    <source>
        <dbReference type="ARBA" id="ARBA00004141"/>
    </source>
</evidence>
<keyword evidence="7 8" id="KW-0472">Membrane</keyword>
<feature type="transmembrane region" description="Helical" evidence="8">
    <location>
        <begin position="89"/>
        <end position="111"/>
    </location>
</feature>
<dbReference type="PANTHER" id="PTHR43495:SF5">
    <property type="entry name" value="GAMMA-AMINOBUTYRIC ACID PERMEASE"/>
    <property type="match status" value="1"/>
</dbReference>
<evidence type="ECO:0000256" key="6">
    <source>
        <dbReference type="ARBA" id="ARBA00022989"/>
    </source>
</evidence>
<feature type="transmembrane region" description="Helical" evidence="8">
    <location>
        <begin position="131"/>
        <end position="151"/>
    </location>
</feature>
<evidence type="ECO:0000313" key="10">
    <source>
        <dbReference type="EMBL" id="GLY65843.1"/>
    </source>
</evidence>
<comment type="similarity">
    <text evidence="2">Belongs to the amino acid-polyamine-organocation (APC) superfamily. Amino acid transporter (AAT) (TC 2.A.3.1) family.</text>
</comment>
<dbReference type="RefSeq" id="WP_052373182.1">
    <property type="nucleotide sequence ID" value="NZ_BSTI01000005.1"/>
</dbReference>